<feature type="domain" description="ABC transporter" evidence="4">
    <location>
        <begin position="7"/>
        <end position="260"/>
    </location>
</feature>
<accession>A0A0D2K5U4</accession>
<dbReference type="AlphaFoldDB" id="A0A0D2K5U4"/>
<keyword evidence="1" id="KW-0813">Transport</keyword>
<dbReference type="SMART" id="SM00382">
    <property type="entry name" value="AAA"/>
    <property type="match status" value="1"/>
</dbReference>
<dbReference type="PROSITE" id="PS50893">
    <property type="entry name" value="ABC_TRANSPORTER_2"/>
    <property type="match status" value="1"/>
</dbReference>
<dbReference type="Proteomes" id="UP000032214">
    <property type="component" value="Unassembled WGS sequence"/>
</dbReference>
<organism evidence="5 6">
    <name type="scientific">candidate division TM6 bacterium JCVI TM6SC1</name>
    <dbReference type="NCBI Taxonomy" id="1306947"/>
    <lineage>
        <taxon>Bacteria</taxon>
        <taxon>Candidatus Babelota</taxon>
        <taxon>Vermiphilus</taxon>
    </lineage>
</organism>
<evidence type="ECO:0000256" key="1">
    <source>
        <dbReference type="ARBA" id="ARBA00022448"/>
    </source>
</evidence>
<dbReference type="InterPro" id="IPR050763">
    <property type="entry name" value="ABC_transporter_ATP-binding"/>
</dbReference>
<dbReference type="GO" id="GO:0005524">
    <property type="term" value="F:ATP binding"/>
    <property type="evidence" value="ECO:0007669"/>
    <property type="project" value="UniProtKB-KW"/>
</dbReference>
<dbReference type="Gene3D" id="3.40.50.300">
    <property type="entry name" value="P-loop containing nucleotide triphosphate hydrolases"/>
    <property type="match status" value="1"/>
</dbReference>
<keyword evidence="6" id="KW-1185">Reference proteome</keyword>
<keyword evidence="3" id="KW-0067">ATP-binding</keyword>
<evidence type="ECO:0000313" key="5">
    <source>
        <dbReference type="EMBL" id="KIX85612.1"/>
    </source>
</evidence>
<dbReference type="SUPFAM" id="SSF52540">
    <property type="entry name" value="P-loop containing nucleoside triphosphate hydrolases"/>
    <property type="match status" value="1"/>
</dbReference>
<dbReference type="STRING" id="1306947.J120_01495"/>
<dbReference type="InterPro" id="IPR027417">
    <property type="entry name" value="P-loop_NTPase"/>
</dbReference>
<evidence type="ECO:0000259" key="4">
    <source>
        <dbReference type="PROSITE" id="PS50893"/>
    </source>
</evidence>
<reference evidence="5 6" key="1">
    <citation type="journal article" date="2013" name="Proc. Natl. Acad. Sci. U.S.A.">
        <title>Candidate phylum TM6 genome recovered from a hospital sink biofilm provides genomic insights into this uncultivated phylum.</title>
        <authorList>
            <person name="McLean J.S."/>
            <person name="Lombardo M.J."/>
            <person name="Badger J.H."/>
            <person name="Edlund A."/>
            <person name="Novotny M."/>
            <person name="Yee-Greenbaum J."/>
            <person name="Vyahhi N."/>
            <person name="Hall A.P."/>
            <person name="Yang Y."/>
            <person name="Dupont C.L."/>
            <person name="Ziegler M.G."/>
            <person name="Chitsaz H."/>
            <person name="Allen A.E."/>
            <person name="Yooseph S."/>
            <person name="Tesler G."/>
            <person name="Pevzner P.A."/>
            <person name="Friedman R.M."/>
            <person name="Nealson K.H."/>
            <person name="Venter J.C."/>
            <person name="Lasken R.S."/>
        </authorList>
    </citation>
    <scope>NUCLEOTIDE SEQUENCE [LARGE SCALE GENOMIC DNA]</scope>
    <source>
        <strain evidence="5 6">TM6SC1</strain>
    </source>
</reference>
<sequence length="330" mass="37675">MTQQPIITVKNLHKSFNIKQIQPGLNGFIKSFFHTTYKTIVAVDNISFDVQEGEILAFIGPNGAGKSTTIKMLTGILYPTSGSIRVLGYNPATDRAQLAYHIGSVFGQKSQLLFHLPAIDSFHLFARIYELDMLEYQKRLNFLVEAFEISKYIKTPVRKLSLGQRMKCELVGSLIHKPRILFLDEPTIGLDVIAKQQVRDVIKYLNSEEKTTIFLTSHDAGDIETLTQRTIIINHGSIIFDDSTHRLKKDYLTHKVVELVFQEEADKFAYPDGKIIFQSKHVVRLQVEASARAIEQLLSYTSENFTLMDLTIHDEPLENIISQIYQEKRQ</sequence>
<dbReference type="GO" id="GO:0016887">
    <property type="term" value="F:ATP hydrolysis activity"/>
    <property type="evidence" value="ECO:0007669"/>
    <property type="project" value="InterPro"/>
</dbReference>
<evidence type="ECO:0000256" key="2">
    <source>
        <dbReference type="ARBA" id="ARBA00022741"/>
    </source>
</evidence>
<dbReference type="InterPro" id="IPR003593">
    <property type="entry name" value="AAA+_ATPase"/>
</dbReference>
<comment type="caution">
    <text evidence="5">The sequence shown here is derived from an EMBL/GenBank/DDBJ whole genome shotgun (WGS) entry which is preliminary data.</text>
</comment>
<dbReference type="eggNOG" id="COG4586">
    <property type="taxonomic scope" value="Bacteria"/>
</dbReference>
<dbReference type="InterPro" id="IPR003439">
    <property type="entry name" value="ABC_transporter-like_ATP-bd"/>
</dbReference>
<proteinExistence type="predicted"/>
<evidence type="ECO:0000256" key="3">
    <source>
        <dbReference type="ARBA" id="ARBA00022840"/>
    </source>
</evidence>
<dbReference type="EMBL" id="ARQD01000001">
    <property type="protein sequence ID" value="KIX85612.1"/>
    <property type="molecule type" value="Genomic_DNA"/>
</dbReference>
<protein>
    <submittedName>
        <fullName evidence="5">ABC transporter</fullName>
    </submittedName>
</protein>
<dbReference type="Pfam" id="PF00005">
    <property type="entry name" value="ABC_tran"/>
    <property type="match status" value="1"/>
</dbReference>
<keyword evidence="2" id="KW-0547">Nucleotide-binding</keyword>
<name>A0A0D2K5U4_9BACT</name>
<dbReference type="PANTHER" id="PTHR42711">
    <property type="entry name" value="ABC TRANSPORTER ATP-BINDING PROTEIN"/>
    <property type="match status" value="1"/>
</dbReference>
<dbReference type="PANTHER" id="PTHR42711:SF1">
    <property type="entry name" value="ABC-TRANSPORT PROTEIN, ATP-BINDING COMPONENT"/>
    <property type="match status" value="1"/>
</dbReference>
<gene>
    <name evidence="5" type="ORF">J120_01495</name>
</gene>
<evidence type="ECO:0000313" key="6">
    <source>
        <dbReference type="Proteomes" id="UP000032214"/>
    </source>
</evidence>